<gene>
    <name evidence="2" type="ORF">FY036_17715</name>
</gene>
<dbReference type="RefSeq" id="WP_148916086.1">
    <property type="nucleotide sequence ID" value="NZ_VSZS01000066.1"/>
</dbReference>
<name>A0A5D4GVL9_9HYPH</name>
<dbReference type="AlphaFoldDB" id="A0A5D4GVL9"/>
<accession>A0A5D4GVL9</accession>
<feature type="transmembrane region" description="Helical" evidence="1">
    <location>
        <begin position="137"/>
        <end position="158"/>
    </location>
</feature>
<evidence type="ECO:0000256" key="1">
    <source>
        <dbReference type="SAM" id="Phobius"/>
    </source>
</evidence>
<protein>
    <submittedName>
        <fullName evidence="2">DUF2937 family protein</fullName>
    </submittedName>
</protein>
<reference evidence="2 3" key="2">
    <citation type="submission" date="2019-09" db="EMBL/GenBank/DDBJ databases">
        <title>Mesorhizobium sp. MaA-C15 isolated from Microcystis aeruginosa.</title>
        <authorList>
            <person name="Jeong S.E."/>
            <person name="Jin H.M."/>
            <person name="Jeon C.O."/>
        </authorList>
    </citation>
    <scope>NUCLEOTIDE SEQUENCE [LARGE SCALE GENOMIC DNA]</scope>
    <source>
        <strain evidence="2 3">MaA-C15</strain>
    </source>
</reference>
<dbReference type="EMBL" id="VSZS01000066">
    <property type="protein sequence ID" value="TYR30550.1"/>
    <property type="molecule type" value="Genomic_DNA"/>
</dbReference>
<sequence length="173" mass="18953">MPLMRKGAIMAGGLATALAAGQAPEFAQQYRQRLGGAIEEMQAVVSRFDEDAARNGLNREEALSRYGQSLDAFLQDRGISMREAIARHESLWSQAVRMGTLPPIARPLALARDYDRRLMEGAWRDFEPALPITPHGLAWAAAGFGVGAALVALLSRLLGLGPRKRRPASRQYR</sequence>
<keyword evidence="1" id="KW-0812">Transmembrane</keyword>
<proteinExistence type="predicted"/>
<dbReference type="Proteomes" id="UP000323258">
    <property type="component" value="Unassembled WGS sequence"/>
</dbReference>
<evidence type="ECO:0000313" key="2">
    <source>
        <dbReference type="EMBL" id="TYR30550.1"/>
    </source>
</evidence>
<dbReference type="Pfam" id="PF11157">
    <property type="entry name" value="DUF2937"/>
    <property type="match status" value="1"/>
</dbReference>
<keyword evidence="1" id="KW-1133">Transmembrane helix</keyword>
<reference evidence="2 3" key="1">
    <citation type="submission" date="2019-08" db="EMBL/GenBank/DDBJ databases">
        <authorList>
            <person name="Seo Y.L."/>
        </authorList>
    </citation>
    <scope>NUCLEOTIDE SEQUENCE [LARGE SCALE GENOMIC DNA]</scope>
    <source>
        <strain evidence="2 3">MaA-C15</strain>
    </source>
</reference>
<evidence type="ECO:0000313" key="3">
    <source>
        <dbReference type="Proteomes" id="UP000323258"/>
    </source>
</evidence>
<keyword evidence="3" id="KW-1185">Reference proteome</keyword>
<dbReference type="InterPro" id="IPR022584">
    <property type="entry name" value="DUF2937"/>
</dbReference>
<dbReference type="OrthoDB" id="193051at2"/>
<comment type="caution">
    <text evidence="2">The sequence shown here is derived from an EMBL/GenBank/DDBJ whole genome shotgun (WGS) entry which is preliminary data.</text>
</comment>
<keyword evidence="1" id="KW-0472">Membrane</keyword>
<organism evidence="2 3">
    <name type="scientific">Neoaquamicrobium microcysteis</name>
    <dbReference type="NCBI Taxonomy" id="2682781"/>
    <lineage>
        <taxon>Bacteria</taxon>
        <taxon>Pseudomonadati</taxon>
        <taxon>Pseudomonadota</taxon>
        <taxon>Alphaproteobacteria</taxon>
        <taxon>Hyphomicrobiales</taxon>
        <taxon>Phyllobacteriaceae</taxon>
        <taxon>Neoaquamicrobium</taxon>
    </lineage>
</organism>